<dbReference type="InterPro" id="IPR041577">
    <property type="entry name" value="RT_RNaseH_2"/>
</dbReference>
<dbReference type="PANTHER" id="PTHR46148:SF57">
    <property type="entry name" value="OS12G0499874 PROTEIN"/>
    <property type="match status" value="1"/>
</dbReference>
<dbReference type="GO" id="GO:0003964">
    <property type="term" value="F:RNA-directed DNA polymerase activity"/>
    <property type="evidence" value="ECO:0007669"/>
    <property type="project" value="UniProtKB-KW"/>
</dbReference>
<dbReference type="InterPro" id="IPR043128">
    <property type="entry name" value="Rev_trsase/Diguanyl_cyclase"/>
</dbReference>
<evidence type="ECO:0000259" key="1">
    <source>
        <dbReference type="Pfam" id="PF17919"/>
    </source>
</evidence>
<dbReference type="Pfam" id="PF17919">
    <property type="entry name" value="RT_RNaseH_2"/>
    <property type="match status" value="1"/>
</dbReference>
<protein>
    <submittedName>
        <fullName evidence="3">Reverse transcriptase domain-containing protein</fullName>
    </submittedName>
</protein>
<evidence type="ECO:0000313" key="3">
    <source>
        <dbReference type="EMBL" id="GJT55382.1"/>
    </source>
</evidence>
<feature type="domain" description="Reverse transcriptase/retrotransposon-derived protein RNase H-like" evidence="1">
    <location>
        <begin position="52"/>
        <end position="112"/>
    </location>
</feature>
<feature type="domain" description="Tf2-1-like SH3-like" evidence="2">
    <location>
        <begin position="167"/>
        <end position="205"/>
    </location>
</feature>
<evidence type="ECO:0000313" key="4">
    <source>
        <dbReference type="Proteomes" id="UP001151760"/>
    </source>
</evidence>
<dbReference type="InterPro" id="IPR056924">
    <property type="entry name" value="SH3_Tf2-1"/>
</dbReference>
<dbReference type="EMBL" id="BQNB010016752">
    <property type="protein sequence ID" value="GJT55382.1"/>
    <property type="molecule type" value="Genomic_DNA"/>
</dbReference>
<reference evidence="3" key="2">
    <citation type="submission" date="2022-01" db="EMBL/GenBank/DDBJ databases">
        <authorList>
            <person name="Yamashiro T."/>
            <person name="Shiraishi A."/>
            <person name="Satake H."/>
            <person name="Nakayama K."/>
        </authorList>
    </citation>
    <scope>NUCLEOTIDE SEQUENCE</scope>
</reference>
<dbReference type="Gene3D" id="3.30.70.270">
    <property type="match status" value="1"/>
</dbReference>
<keyword evidence="3" id="KW-0695">RNA-directed DNA polymerase</keyword>
<dbReference type="Proteomes" id="UP001151760">
    <property type="component" value="Unassembled WGS sequence"/>
</dbReference>
<dbReference type="PANTHER" id="PTHR46148">
    <property type="entry name" value="CHROMO DOMAIN-CONTAINING PROTEIN"/>
    <property type="match status" value="1"/>
</dbReference>
<comment type="caution">
    <text evidence="3">The sequence shown here is derived from an EMBL/GenBank/DDBJ whole genome shotgun (WGS) entry which is preliminary data.</text>
</comment>
<dbReference type="SUPFAM" id="SSF56672">
    <property type="entry name" value="DNA/RNA polymerases"/>
    <property type="match status" value="1"/>
</dbReference>
<organism evidence="3 4">
    <name type="scientific">Tanacetum coccineum</name>
    <dbReference type="NCBI Taxonomy" id="301880"/>
    <lineage>
        <taxon>Eukaryota</taxon>
        <taxon>Viridiplantae</taxon>
        <taxon>Streptophyta</taxon>
        <taxon>Embryophyta</taxon>
        <taxon>Tracheophyta</taxon>
        <taxon>Spermatophyta</taxon>
        <taxon>Magnoliopsida</taxon>
        <taxon>eudicotyledons</taxon>
        <taxon>Gunneridae</taxon>
        <taxon>Pentapetalae</taxon>
        <taxon>asterids</taxon>
        <taxon>campanulids</taxon>
        <taxon>Asterales</taxon>
        <taxon>Asteraceae</taxon>
        <taxon>Asteroideae</taxon>
        <taxon>Anthemideae</taxon>
        <taxon>Anthemidinae</taxon>
        <taxon>Tanacetum</taxon>
    </lineage>
</organism>
<keyword evidence="3" id="KW-0548">Nucleotidyltransferase</keyword>
<accession>A0ABQ5EWT8</accession>
<sequence>MGVLSVPPITLPGSSGVDKGLVGYYRRFIQDFSKIASSLTKLTKKITPFVCPILVLPERTKDMVIYSDASYFSLGCVLMQKGKVIAYASRQLKKHEENYPTRDLEFATVCQTSVCWEEVGSRELASTDVVLATTKKIETIHERLKAAQDRWKSYADNRRRPIEFNMGHYIMLKVSPWKGVFWFKNKGKLSPTFIGPFKILKWVGECLADESSVITLDDVEIDPEITTREEHVAILGRKSRQLHNKEILLVKVQWKHRKGISIRYDEALRTFLDGNILGNTCEGTEGAQQLGPERARVYSDLSPEDKDRYNTNIRATNILLQGLPKDIYTFINHYTDAKDI</sequence>
<evidence type="ECO:0000259" key="2">
    <source>
        <dbReference type="Pfam" id="PF24626"/>
    </source>
</evidence>
<dbReference type="Pfam" id="PF24626">
    <property type="entry name" value="SH3_Tf2-1"/>
    <property type="match status" value="1"/>
</dbReference>
<keyword evidence="4" id="KW-1185">Reference proteome</keyword>
<proteinExistence type="predicted"/>
<dbReference type="InterPro" id="IPR043502">
    <property type="entry name" value="DNA/RNA_pol_sf"/>
</dbReference>
<name>A0ABQ5EWT8_9ASTR</name>
<keyword evidence="3" id="KW-0808">Transferase</keyword>
<reference evidence="3" key="1">
    <citation type="journal article" date="2022" name="Int. J. Mol. Sci.">
        <title>Draft Genome of Tanacetum Coccineum: Genomic Comparison of Closely Related Tanacetum-Family Plants.</title>
        <authorList>
            <person name="Yamashiro T."/>
            <person name="Shiraishi A."/>
            <person name="Nakayama K."/>
            <person name="Satake H."/>
        </authorList>
    </citation>
    <scope>NUCLEOTIDE SEQUENCE</scope>
</reference>
<gene>
    <name evidence="3" type="ORF">Tco_0990436</name>
</gene>